<keyword evidence="3" id="KW-0167">Capsid protein</keyword>
<feature type="site" description="Participates in a stacking interaction with the thymidine ring of dTDP-4-oxo-6-deoxyglucose" evidence="2">
    <location>
        <position position="134"/>
    </location>
</feature>
<keyword evidence="3" id="KW-0946">Virion</keyword>
<dbReference type="Gene3D" id="2.60.120.10">
    <property type="entry name" value="Jelly Rolls"/>
    <property type="match status" value="1"/>
</dbReference>
<dbReference type="GO" id="GO:0000271">
    <property type="term" value="P:polysaccharide biosynthetic process"/>
    <property type="evidence" value="ECO:0007669"/>
    <property type="project" value="TreeGrafter"/>
</dbReference>
<feature type="active site" description="Proton acceptor" evidence="1">
    <location>
        <position position="60"/>
    </location>
</feature>
<dbReference type="Proteomes" id="UP000179164">
    <property type="component" value="Unassembled WGS sequence"/>
</dbReference>
<accession>A0A1G2B7F9</accession>
<dbReference type="Pfam" id="PF00908">
    <property type="entry name" value="dTDP_sugar_isom"/>
    <property type="match status" value="1"/>
</dbReference>
<name>A0A1G2B7F9_9BACT</name>
<dbReference type="STRING" id="1798543.A2898_02960"/>
<dbReference type="AlphaFoldDB" id="A0A1G2B7F9"/>
<protein>
    <submittedName>
        <fullName evidence="3">Spore coat protein</fullName>
    </submittedName>
</protein>
<reference evidence="3 4" key="1">
    <citation type="journal article" date="2016" name="Nat. Commun.">
        <title>Thousands of microbial genomes shed light on interconnected biogeochemical processes in an aquifer system.</title>
        <authorList>
            <person name="Anantharaman K."/>
            <person name="Brown C.T."/>
            <person name="Hug L.A."/>
            <person name="Sharon I."/>
            <person name="Castelle C.J."/>
            <person name="Probst A.J."/>
            <person name="Thomas B.C."/>
            <person name="Singh A."/>
            <person name="Wilkins M.J."/>
            <person name="Karaoz U."/>
            <person name="Brodie E.L."/>
            <person name="Williams K.H."/>
            <person name="Hubbard S.S."/>
            <person name="Banfield J.F."/>
        </authorList>
    </citation>
    <scope>NUCLEOTIDE SEQUENCE [LARGE SCALE GENOMIC DNA]</scope>
</reference>
<dbReference type="InterPro" id="IPR014710">
    <property type="entry name" value="RmlC-like_jellyroll"/>
</dbReference>
<dbReference type="PANTHER" id="PTHR21047">
    <property type="entry name" value="DTDP-6-DEOXY-D-GLUCOSE-3,5 EPIMERASE"/>
    <property type="match status" value="1"/>
</dbReference>
<dbReference type="PANTHER" id="PTHR21047:SF2">
    <property type="entry name" value="THYMIDINE DIPHOSPHO-4-KETO-RHAMNOSE 3,5-EPIMERASE"/>
    <property type="match status" value="1"/>
</dbReference>
<feature type="active site" description="Proton donor" evidence="1">
    <location>
        <position position="128"/>
    </location>
</feature>
<dbReference type="EMBL" id="MHKE01000002">
    <property type="protein sequence ID" value="OGY85062.1"/>
    <property type="molecule type" value="Genomic_DNA"/>
</dbReference>
<gene>
    <name evidence="3" type="ORF">A2898_02960</name>
</gene>
<evidence type="ECO:0000313" key="4">
    <source>
        <dbReference type="Proteomes" id="UP000179164"/>
    </source>
</evidence>
<evidence type="ECO:0000256" key="2">
    <source>
        <dbReference type="PIRSR" id="PIRSR600888-3"/>
    </source>
</evidence>
<dbReference type="GO" id="GO:0019305">
    <property type="term" value="P:dTDP-rhamnose biosynthetic process"/>
    <property type="evidence" value="ECO:0007669"/>
    <property type="project" value="TreeGrafter"/>
</dbReference>
<comment type="caution">
    <text evidence="3">The sequence shown here is derived from an EMBL/GenBank/DDBJ whole genome shotgun (WGS) entry which is preliminary data.</text>
</comment>
<proteinExistence type="predicted"/>
<dbReference type="InterPro" id="IPR000888">
    <property type="entry name" value="RmlC-like"/>
</dbReference>
<sequence length="164" mass="18718">MIDGLQIKQLVAHVDKVEAGEIVKRPGFLMEVLRSDEGLLEKFGQSTMTVAYKDTIKAFHWHKRQDDLWFVATGKAMVVLFDLRDESPTKGETQVIMAGKDDYKLIVIPVGVAHGYRVLSEEPVMLVYYTTEPYNVQHPDEERIPFDDPNIGFDWGNQSHPKTI</sequence>
<evidence type="ECO:0000313" key="3">
    <source>
        <dbReference type="EMBL" id="OGY85062.1"/>
    </source>
</evidence>
<evidence type="ECO:0000256" key="1">
    <source>
        <dbReference type="PIRSR" id="PIRSR600888-1"/>
    </source>
</evidence>
<dbReference type="GO" id="GO:0005829">
    <property type="term" value="C:cytosol"/>
    <property type="evidence" value="ECO:0007669"/>
    <property type="project" value="TreeGrafter"/>
</dbReference>
<organism evidence="3 4">
    <name type="scientific">Candidatus Kerfeldbacteria bacterium RIFCSPLOWO2_01_FULL_48_11</name>
    <dbReference type="NCBI Taxonomy" id="1798543"/>
    <lineage>
        <taxon>Bacteria</taxon>
        <taxon>Candidatus Kerfeldiibacteriota</taxon>
    </lineage>
</organism>
<dbReference type="InterPro" id="IPR011051">
    <property type="entry name" value="RmlC_Cupin_sf"/>
</dbReference>
<dbReference type="GO" id="GO:0008830">
    <property type="term" value="F:dTDP-4-dehydrorhamnose 3,5-epimerase activity"/>
    <property type="evidence" value="ECO:0007669"/>
    <property type="project" value="InterPro"/>
</dbReference>
<dbReference type="SUPFAM" id="SSF51182">
    <property type="entry name" value="RmlC-like cupins"/>
    <property type="match status" value="1"/>
</dbReference>